<name>A0A3M7PWY6_BRAPC</name>
<dbReference type="EMBL" id="REGN01008440">
    <property type="protein sequence ID" value="RNA03580.1"/>
    <property type="molecule type" value="Genomic_DNA"/>
</dbReference>
<accession>A0A3M7PWY6</accession>
<dbReference type="AlphaFoldDB" id="A0A3M7PWY6"/>
<gene>
    <name evidence="1" type="ORF">BpHYR1_043551</name>
</gene>
<keyword evidence="2" id="KW-1185">Reference proteome</keyword>
<sequence>MQRYVKQIFNWFKKLVCWSSRPLPSAIGPQNKTLHLHHGAVFYCKNPLLRQCLLIVKRKWNLGVWNNRTLISIHRQGTLRGNCAALR</sequence>
<proteinExistence type="predicted"/>
<comment type="caution">
    <text evidence="1">The sequence shown here is derived from an EMBL/GenBank/DDBJ whole genome shotgun (WGS) entry which is preliminary data.</text>
</comment>
<dbReference type="Proteomes" id="UP000276133">
    <property type="component" value="Unassembled WGS sequence"/>
</dbReference>
<evidence type="ECO:0000313" key="1">
    <source>
        <dbReference type="EMBL" id="RNA03580.1"/>
    </source>
</evidence>
<reference evidence="1 2" key="1">
    <citation type="journal article" date="2018" name="Sci. Rep.">
        <title>Genomic signatures of local adaptation to the degree of environmental predictability in rotifers.</title>
        <authorList>
            <person name="Franch-Gras L."/>
            <person name="Hahn C."/>
            <person name="Garcia-Roger E.M."/>
            <person name="Carmona M.J."/>
            <person name="Serra M."/>
            <person name="Gomez A."/>
        </authorList>
    </citation>
    <scope>NUCLEOTIDE SEQUENCE [LARGE SCALE GENOMIC DNA]</scope>
    <source>
        <strain evidence="1">HYR1</strain>
    </source>
</reference>
<organism evidence="1 2">
    <name type="scientific">Brachionus plicatilis</name>
    <name type="common">Marine rotifer</name>
    <name type="synonym">Brachionus muelleri</name>
    <dbReference type="NCBI Taxonomy" id="10195"/>
    <lineage>
        <taxon>Eukaryota</taxon>
        <taxon>Metazoa</taxon>
        <taxon>Spiralia</taxon>
        <taxon>Gnathifera</taxon>
        <taxon>Rotifera</taxon>
        <taxon>Eurotatoria</taxon>
        <taxon>Monogononta</taxon>
        <taxon>Pseudotrocha</taxon>
        <taxon>Ploima</taxon>
        <taxon>Brachionidae</taxon>
        <taxon>Brachionus</taxon>
    </lineage>
</organism>
<protein>
    <submittedName>
        <fullName evidence="1">Uncharacterized protein</fullName>
    </submittedName>
</protein>
<evidence type="ECO:0000313" key="2">
    <source>
        <dbReference type="Proteomes" id="UP000276133"/>
    </source>
</evidence>